<name>A8MZW7_COPC7</name>
<evidence type="ECO:0000313" key="2">
    <source>
        <dbReference type="Proteomes" id="UP000001861"/>
    </source>
</evidence>
<dbReference type="InParanoid" id="A8MZW7"/>
<sequence>MPGLISLDWEWFPYQTSNEEPLTPTTYKGLRQMIINSTTNIRYFMYSYASGIRFAEVLRQNPSIEILGVHNERDSADDDLILDLNPIFQPNENWERVAARPYSLLELPRPPPLIFYLNKQSTDHHYPDNRCHGLDIKPSLFSEGSKIQLVFIPGVYAHRRERLGMIERVASYLDEHGSFDGTKDWRGDVATVSALRDSVYACLTSALTVFSRSPYFEKFSADPWACGTGQNPNPPEMKLGVERSMKITQEWGRICSNLRCVQVDLGKEFVRPSTGEEWIMIIFETVRIRGALPDVMSGLIGCYPLCDELLGRLRPGPTVRDVPSSR</sequence>
<dbReference type="VEuPathDB" id="FungiDB:CC1G_02766"/>
<dbReference type="Proteomes" id="UP000001861">
    <property type="component" value="Unassembled WGS sequence"/>
</dbReference>
<reference evidence="1 2" key="1">
    <citation type="journal article" date="2010" name="Proc. Natl. Acad. Sci. U.S.A.">
        <title>Insights into evolution of multicellular fungi from the assembled chromosomes of the mushroom Coprinopsis cinerea (Coprinus cinereus).</title>
        <authorList>
            <person name="Stajich J.E."/>
            <person name="Wilke S.K."/>
            <person name="Ahren D."/>
            <person name="Au C.H."/>
            <person name="Birren B.W."/>
            <person name="Borodovsky M."/>
            <person name="Burns C."/>
            <person name="Canback B."/>
            <person name="Casselton L.A."/>
            <person name="Cheng C.K."/>
            <person name="Deng J."/>
            <person name="Dietrich F.S."/>
            <person name="Fargo D.C."/>
            <person name="Farman M.L."/>
            <person name="Gathman A.C."/>
            <person name="Goldberg J."/>
            <person name="Guigo R."/>
            <person name="Hoegger P.J."/>
            <person name="Hooker J.B."/>
            <person name="Huggins A."/>
            <person name="James T.Y."/>
            <person name="Kamada T."/>
            <person name="Kilaru S."/>
            <person name="Kodira C."/>
            <person name="Kues U."/>
            <person name="Kupfer D."/>
            <person name="Kwan H.S."/>
            <person name="Lomsadze A."/>
            <person name="Li W."/>
            <person name="Lilly W.W."/>
            <person name="Ma L.J."/>
            <person name="Mackey A.J."/>
            <person name="Manning G."/>
            <person name="Martin F."/>
            <person name="Muraguchi H."/>
            <person name="Natvig D.O."/>
            <person name="Palmerini H."/>
            <person name="Ramesh M.A."/>
            <person name="Rehmeyer C.J."/>
            <person name="Roe B.A."/>
            <person name="Shenoy N."/>
            <person name="Stanke M."/>
            <person name="Ter-Hovhannisyan V."/>
            <person name="Tunlid A."/>
            <person name="Velagapudi R."/>
            <person name="Vision T.J."/>
            <person name="Zeng Q."/>
            <person name="Zolan M.E."/>
            <person name="Pukkila P.J."/>
        </authorList>
    </citation>
    <scope>NUCLEOTIDE SEQUENCE [LARGE SCALE GENOMIC DNA]</scope>
    <source>
        <strain evidence="2">Okayama-7 / 130 / ATCC MYA-4618 / FGSC 9003</strain>
    </source>
</reference>
<dbReference type="EMBL" id="AACS02000001">
    <property type="protein sequence ID" value="EAU93536.2"/>
    <property type="molecule type" value="Genomic_DNA"/>
</dbReference>
<keyword evidence="2" id="KW-1185">Reference proteome</keyword>
<accession>A8MZW7</accession>
<proteinExistence type="predicted"/>
<dbReference type="AlphaFoldDB" id="A8MZW7"/>
<protein>
    <submittedName>
        <fullName evidence="1">Uncharacterized protein</fullName>
    </submittedName>
</protein>
<dbReference type="RefSeq" id="XP_001828185.2">
    <property type="nucleotide sequence ID" value="XM_001828133.2"/>
</dbReference>
<dbReference type="KEGG" id="cci:CC1G_02766"/>
<comment type="caution">
    <text evidence="1">The sequence shown here is derived from an EMBL/GenBank/DDBJ whole genome shotgun (WGS) entry which is preliminary data.</text>
</comment>
<gene>
    <name evidence="1" type="ORF">CC1G_02766</name>
</gene>
<evidence type="ECO:0000313" key="1">
    <source>
        <dbReference type="EMBL" id="EAU93536.2"/>
    </source>
</evidence>
<dbReference type="HOGENOM" id="CLU_852618_0_0_1"/>
<organism evidence="1 2">
    <name type="scientific">Coprinopsis cinerea (strain Okayama-7 / 130 / ATCC MYA-4618 / FGSC 9003)</name>
    <name type="common">Inky cap fungus</name>
    <name type="synonym">Hormographiella aspergillata</name>
    <dbReference type="NCBI Taxonomy" id="240176"/>
    <lineage>
        <taxon>Eukaryota</taxon>
        <taxon>Fungi</taxon>
        <taxon>Dikarya</taxon>
        <taxon>Basidiomycota</taxon>
        <taxon>Agaricomycotina</taxon>
        <taxon>Agaricomycetes</taxon>
        <taxon>Agaricomycetidae</taxon>
        <taxon>Agaricales</taxon>
        <taxon>Agaricineae</taxon>
        <taxon>Psathyrellaceae</taxon>
        <taxon>Coprinopsis</taxon>
    </lineage>
</organism>
<dbReference type="GeneID" id="6004574"/>